<organism evidence="2 3">
    <name type="scientific">Mucilaginibacter ximonensis</name>
    <dbReference type="NCBI Taxonomy" id="538021"/>
    <lineage>
        <taxon>Bacteria</taxon>
        <taxon>Pseudomonadati</taxon>
        <taxon>Bacteroidota</taxon>
        <taxon>Sphingobacteriia</taxon>
        <taxon>Sphingobacteriales</taxon>
        <taxon>Sphingobacteriaceae</taxon>
        <taxon>Mucilaginibacter</taxon>
    </lineage>
</organism>
<reference evidence="3" key="1">
    <citation type="journal article" date="2019" name="Int. J. Syst. Evol. Microbiol.">
        <title>The Global Catalogue of Microorganisms (GCM) 10K type strain sequencing project: providing services to taxonomists for standard genome sequencing and annotation.</title>
        <authorList>
            <consortium name="The Broad Institute Genomics Platform"/>
            <consortium name="The Broad Institute Genome Sequencing Center for Infectious Disease"/>
            <person name="Wu L."/>
            <person name="Ma J."/>
        </authorList>
    </citation>
    <scope>NUCLEOTIDE SEQUENCE [LARGE SCALE GENOMIC DNA]</scope>
    <source>
        <strain evidence="3">KCTC 22437</strain>
    </source>
</reference>
<dbReference type="Pfam" id="PF13648">
    <property type="entry name" value="Lipocalin_4"/>
    <property type="match status" value="1"/>
</dbReference>
<accession>A0ABW5Y754</accession>
<dbReference type="EMBL" id="JBHUPD010000001">
    <property type="protein sequence ID" value="MFD2871169.1"/>
    <property type="molecule type" value="Genomic_DNA"/>
</dbReference>
<sequence>MKKIIFGGLLGLTVITACTKDKQTSIVGKWTLTKTKSKITVNGALLQDTTVTSSSASSYLQFNVDGTGSTTLATYVGSEPGTGAIIGATDFSYQLSGNALHVNYKNNGGGTIDETALINGNQLQINFKVNDTVQTTVFSAEVTEYFTK</sequence>
<evidence type="ECO:0000313" key="2">
    <source>
        <dbReference type="EMBL" id="MFD2871169.1"/>
    </source>
</evidence>
<dbReference type="InterPro" id="IPR024311">
    <property type="entry name" value="Lipocalin-like"/>
</dbReference>
<proteinExistence type="predicted"/>
<evidence type="ECO:0000313" key="3">
    <source>
        <dbReference type="Proteomes" id="UP001597557"/>
    </source>
</evidence>
<name>A0ABW5Y754_9SPHI</name>
<gene>
    <name evidence="2" type="ORF">ACFS5N_01740</name>
</gene>
<feature type="domain" description="Lipocalin-like" evidence="1">
    <location>
        <begin position="26"/>
        <end position="125"/>
    </location>
</feature>
<dbReference type="PROSITE" id="PS51257">
    <property type="entry name" value="PROKAR_LIPOPROTEIN"/>
    <property type="match status" value="1"/>
</dbReference>
<keyword evidence="3" id="KW-1185">Reference proteome</keyword>
<dbReference type="RefSeq" id="WP_377181583.1">
    <property type="nucleotide sequence ID" value="NZ_JBHUPD010000001.1"/>
</dbReference>
<comment type="caution">
    <text evidence="2">The sequence shown here is derived from an EMBL/GenBank/DDBJ whole genome shotgun (WGS) entry which is preliminary data.</text>
</comment>
<dbReference type="Proteomes" id="UP001597557">
    <property type="component" value="Unassembled WGS sequence"/>
</dbReference>
<protein>
    <submittedName>
        <fullName evidence="2">Lipocalin family protein</fullName>
    </submittedName>
</protein>
<evidence type="ECO:0000259" key="1">
    <source>
        <dbReference type="Pfam" id="PF13648"/>
    </source>
</evidence>